<dbReference type="VEuPathDB" id="CryptoDB:CMU_000240"/>
<dbReference type="GeneID" id="6996622"/>
<organism evidence="2 3">
    <name type="scientific">Cryptosporidium muris (strain RN66)</name>
    <dbReference type="NCBI Taxonomy" id="441375"/>
    <lineage>
        <taxon>Eukaryota</taxon>
        <taxon>Sar</taxon>
        <taxon>Alveolata</taxon>
        <taxon>Apicomplexa</taxon>
        <taxon>Conoidasida</taxon>
        <taxon>Coccidia</taxon>
        <taxon>Eucoccidiorida</taxon>
        <taxon>Eimeriorina</taxon>
        <taxon>Cryptosporidiidae</taxon>
        <taxon>Cryptosporidium</taxon>
    </lineage>
</organism>
<dbReference type="EMBL" id="DS989732">
    <property type="protein sequence ID" value="EEA07154.1"/>
    <property type="molecule type" value="Genomic_DNA"/>
</dbReference>
<dbReference type="AlphaFoldDB" id="B6AG13"/>
<name>B6AG13_CRYMR</name>
<dbReference type="RefSeq" id="XP_002141503.1">
    <property type="nucleotide sequence ID" value="XM_002141467.1"/>
</dbReference>
<accession>B6AG13</accession>
<dbReference type="OMA" id="NIMIIEV"/>
<reference evidence="2" key="1">
    <citation type="submission" date="2008-06" db="EMBL/GenBank/DDBJ databases">
        <authorList>
            <person name="Lorenzi H."/>
            <person name="Inman J."/>
            <person name="Miller J."/>
            <person name="Schobel S."/>
            <person name="Amedeo P."/>
            <person name="Caler E.V."/>
            <person name="da Silva J."/>
        </authorList>
    </citation>
    <scope>NUCLEOTIDE SEQUENCE [LARGE SCALE GENOMIC DNA]</scope>
    <source>
        <strain evidence="2">RN66</strain>
    </source>
</reference>
<protein>
    <submittedName>
        <fullName evidence="2">Uncharacterized protein</fullName>
    </submittedName>
</protein>
<feature type="coiled-coil region" evidence="1">
    <location>
        <begin position="181"/>
        <end position="208"/>
    </location>
</feature>
<sequence length="503" mass="56356">MKSSLLQLSSYKILQARLLMQTNDVLSPSSSDILKKAGKIVDQLLLQPAAKCEALEILPKLTYTNSSGISILNRDEDILEKYTASVADTDSTSVLIGACQQIPTIDIIKQLASKVKSKYSDSKNELGFPNTISLGKENYLAANGSIINSKSKFISTPLYRICCSNMSTSRNSPSVNGSCDLIKVNDHLDKLNRRVECLNMRIDDINKLDNTDLNIENFSKEYKLSERPEWMCVDYQYEYTNDEYNAAILQQERIKMWVCDNAKQTYSDLSENGVSDHVPFSDLNYNLSPKVDLSNRTSTLLPTTSALSTTASGVVSVLPYTNYKVCKKTSIKMEPTLNKGTSYMGRGMNAKFCDLSSASTDIPMKISKTKNLQYIKVGNSLRRSINVVSYVDDLRNTVYSCNLGLKGDYITHHKLTNNCKDASSQPIGMLHHRRSSKNIGIECKENSNIMIIEVDSVTIPKYTLGGHNHFIKNYQADYKASSKYTQLSCRDCSWDVVNYCFTQ</sequence>
<dbReference type="OrthoDB" id="339901at2759"/>
<evidence type="ECO:0000313" key="3">
    <source>
        <dbReference type="Proteomes" id="UP000001460"/>
    </source>
</evidence>
<keyword evidence="1" id="KW-0175">Coiled coil</keyword>
<evidence type="ECO:0000256" key="1">
    <source>
        <dbReference type="SAM" id="Coils"/>
    </source>
</evidence>
<gene>
    <name evidence="2" type="ORF">CMU_000240</name>
</gene>
<evidence type="ECO:0000313" key="2">
    <source>
        <dbReference type="EMBL" id="EEA07154.1"/>
    </source>
</evidence>
<keyword evidence="3" id="KW-1185">Reference proteome</keyword>
<proteinExistence type="predicted"/>
<dbReference type="Proteomes" id="UP000001460">
    <property type="component" value="Unassembled WGS sequence"/>
</dbReference>